<dbReference type="GO" id="GO:0005730">
    <property type="term" value="C:nucleolus"/>
    <property type="evidence" value="ECO:0007669"/>
    <property type="project" value="UniProtKB-SubCell"/>
</dbReference>
<dbReference type="GO" id="GO:0042256">
    <property type="term" value="P:cytosolic ribosome assembly"/>
    <property type="evidence" value="ECO:0007669"/>
    <property type="project" value="UniProtKB-UniRule"/>
</dbReference>
<dbReference type="NCBIfam" id="TIGR00323">
    <property type="entry name" value="eIF-6"/>
    <property type="match status" value="1"/>
</dbReference>
<evidence type="ECO:0000256" key="1">
    <source>
        <dbReference type="ARBA" id="ARBA00022490"/>
    </source>
</evidence>
<dbReference type="Pfam" id="PF01912">
    <property type="entry name" value="eIF-6"/>
    <property type="match status" value="1"/>
</dbReference>
<dbReference type="GO" id="GO:0003743">
    <property type="term" value="F:translation initiation factor activity"/>
    <property type="evidence" value="ECO:0007669"/>
    <property type="project" value="UniProtKB-UniRule"/>
</dbReference>
<reference evidence="7" key="2">
    <citation type="journal article" date="2022" name="Res Sq">
        <title>Comparative Genomics Reveals Insights into the Divergent Evolution of Astigmatic Mites and Household Pest Adaptations.</title>
        <authorList>
            <person name="Xiong Q."/>
            <person name="Wan A.T.-Y."/>
            <person name="Liu X.-Y."/>
            <person name="Fung C.S.-H."/>
            <person name="Xiao X."/>
            <person name="Malainual N."/>
            <person name="Hou J."/>
            <person name="Wang L."/>
            <person name="Wang M."/>
            <person name="Yang K."/>
            <person name="Cui Y."/>
            <person name="Leung E."/>
            <person name="Nong W."/>
            <person name="Shin S.-K."/>
            <person name="Au S."/>
            <person name="Jeong K.Y."/>
            <person name="Chew F.T."/>
            <person name="Hui J."/>
            <person name="Leung T.F."/>
            <person name="Tungtrongchitr A."/>
            <person name="Zhong N."/>
            <person name="Liu Z."/>
            <person name="Tsui S."/>
        </authorList>
    </citation>
    <scope>NUCLEOTIDE SEQUENCE</scope>
    <source>
        <strain evidence="7">Derf</strain>
        <tissue evidence="7">Whole organism</tissue>
    </source>
</reference>
<dbReference type="GO" id="GO:0042273">
    <property type="term" value="P:ribosomal large subunit biogenesis"/>
    <property type="evidence" value="ECO:0007669"/>
    <property type="project" value="UniProtKB-UniRule"/>
</dbReference>
<evidence type="ECO:0000256" key="5">
    <source>
        <dbReference type="ARBA" id="ARBA00062592"/>
    </source>
</evidence>
<evidence type="ECO:0000256" key="6">
    <source>
        <dbReference type="HAMAP-Rule" id="MF_03132"/>
    </source>
</evidence>
<comment type="subunit">
    <text evidence="5">Monomer. Associates with the 60S ribosomal subunit. Interacts with RACK1. Interacts with DICER1, AGO2, TARBP2, MOV10 and RPL7A; they form a large RNA-induced silencing complex (RISC).</text>
</comment>
<keyword evidence="2 6" id="KW-0396">Initiation factor</keyword>
<keyword evidence="4 6" id="KW-0539">Nucleus</keyword>
<keyword evidence="6" id="KW-0690">Ribosome biogenesis</keyword>
<dbReference type="PANTHER" id="PTHR10784">
    <property type="entry name" value="TRANSLATION INITIATION FACTOR 6"/>
    <property type="match status" value="1"/>
</dbReference>
<dbReference type="GO" id="GO:0005737">
    <property type="term" value="C:cytoplasm"/>
    <property type="evidence" value="ECO:0007669"/>
    <property type="project" value="UniProtKB-SubCell"/>
</dbReference>
<evidence type="ECO:0000256" key="3">
    <source>
        <dbReference type="ARBA" id="ARBA00022917"/>
    </source>
</evidence>
<comment type="subcellular location">
    <subcellularLocation>
        <location evidence="6">Cytoplasm</location>
    </subcellularLocation>
    <subcellularLocation>
        <location evidence="6">Nucleus</location>
        <location evidence="6">Nucleolus</location>
    </subcellularLocation>
    <text evidence="6">Shuttles between cytoplasm and nucleus/nucleolus.</text>
</comment>
<dbReference type="GO" id="GO:0043023">
    <property type="term" value="F:ribosomal large subunit binding"/>
    <property type="evidence" value="ECO:0007669"/>
    <property type="project" value="UniProtKB-UniRule"/>
</dbReference>
<dbReference type="InterPro" id="IPR002769">
    <property type="entry name" value="eIF6"/>
</dbReference>
<organism evidence="7 8">
    <name type="scientific">Dermatophagoides farinae</name>
    <name type="common">American house dust mite</name>
    <dbReference type="NCBI Taxonomy" id="6954"/>
    <lineage>
        <taxon>Eukaryota</taxon>
        <taxon>Metazoa</taxon>
        <taxon>Ecdysozoa</taxon>
        <taxon>Arthropoda</taxon>
        <taxon>Chelicerata</taxon>
        <taxon>Arachnida</taxon>
        <taxon>Acari</taxon>
        <taxon>Acariformes</taxon>
        <taxon>Sarcoptiformes</taxon>
        <taxon>Astigmata</taxon>
        <taxon>Psoroptidia</taxon>
        <taxon>Analgoidea</taxon>
        <taxon>Pyroglyphidae</taxon>
        <taxon>Dermatophagoidinae</taxon>
        <taxon>Dermatophagoides</taxon>
    </lineage>
</organism>
<dbReference type="AlphaFoldDB" id="A0A922HX49"/>
<comment type="similarity">
    <text evidence="6">Belongs to the eIF-6 family.</text>
</comment>
<dbReference type="EMBL" id="ASGP02000004">
    <property type="protein sequence ID" value="KAH9512069.1"/>
    <property type="molecule type" value="Genomic_DNA"/>
</dbReference>
<keyword evidence="8" id="KW-1185">Reference proteome</keyword>
<evidence type="ECO:0000313" key="7">
    <source>
        <dbReference type="EMBL" id="KAH9512069.1"/>
    </source>
</evidence>
<comment type="function">
    <text evidence="6">Binds to the 60S ribosomal subunit and prevents its association with the 40S ribosomal subunit to form the 80S initiation complex in the cytoplasm. May also be involved in ribosome biogenesis.</text>
</comment>
<accession>A0A922HX49</accession>
<dbReference type="HAMAP" id="MF_00032">
    <property type="entry name" value="eIF_6"/>
    <property type="match status" value="1"/>
</dbReference>
<keyword evidence="1 6" id="KW-0963">Cytoplasm</keyword>
<gene>
    <name evidence="6 7" type="primary">EIF6</name>
    <name evidence="7" type="ORF">DERF_010478</name>
</gene>
<dbReference type="FunFam" id="3.75.10.10:FF:000001">
    <property type="entry name" value="Eukaryotic translation initiation factor 6"/>
    <property type="match status" value="1"/>
</dbReference>
<comment type="caution">
    <text evidence="7">The sequence shown here is derived from an EMBL/GenBank/DDBJ whole genome shotgun (WGS) entry which is preliminary data.</text>
</comment>
<sequence>MIFPLLLCNGLSICPFEYFGQYKFNVYAADNLHNGTIRLYSHRYYIDFLFYHHYDDYNGNYGSIISINGHENETKRLIMFAMEKRLIQETYWNLSTMINFMDTFHQRITVFTLMKHNYDDDDENTFIIITKRSSKLHLIGDFYHIQTNNGMVREYGSLPTRIEQQQQQSDNQTINESNIFIHMDSAFRLSLNGQQFLFTIINRRLFWTIIMMEHFNDNDVELVNDSDGQFHRGPIPQMTAAFTIQSENLIALFIINCNRRCIVQWIYNESKFDFGPCSYRSNWIHLEPLMWMDNTTANDERLKRFSNDNLDLKLFSTKQFWYGIFGDDSNIGAGGIGQRFLNQLRKPISWIKVNYRILNYNVAEQERKEEEQQLEQQVQQEEEPMNNNNSAQNTIALRFFLVIDCVCKTPFCQFIAHRHHHYHRFSQSKPNNKTIYTFEVKIKMANRLQFEGSNEIGVFSKLTNTYCLTAIGGSENFYSVFENELADVIPVIHASIAGCRIIGRLTVANRHGLLVPNTTTDQELQHLRNSLPDTVSVQRVEERLSALGNVIACNDYCALVHPDLDRETEEILADILKVEVFRQSIAQQALVGTYCSISNRGGLLHPRINVEQQDELSSLLQIPLIAGTVNRGSELIGAGLVVNDWSCFCGFDTTSTEISVIENIFKLTDHHGPNKIQTSMRMSLIESMT</sequence>
<name>A0A922HX49_DERFA</name>
<dbReference type="Proteomes" id="UP000790347">
    <property type="component" value="Unassembled WGS sequence"/>
</dbReference>
<proteinExistence type="inferred from homology"/>
<evidence type="ECO:0000256" key="4">
    <source>
        <dbReference type="ARBA" id="ARBA00023242"/>
    </source>
</evidence>
<dbReference type="Gene3D" id="3.75.10.10">
    <property type="entry name" value="L-arginine/glycine Amidinotransferase, Chain A"/>
    <property type="match status" value="1"/>
</dbReference>
<dbReference type="CDD" id="cd00527">
    <property type="entry name" value="IF6"/>
    <property type="match status" value="1"/>
</dbReference>
<evidence type="ECO:0000313" key="8">
    <source>
        <dbReference type="Proteomes" id="UP000790347"/>
    </source>
</evidence>
<dbReference type="SMART" id="SM00654">
    <property type="entry name" value="eIF6"/>
    <property type="match status" value="1"/>
</dbReference>
<keyword evidence="3 6" id="KW-0648">Protein biosynthesis</keyword>
<evidence type="ECO:0000256" key="2">
    <source>
        <dbReference type="ARBA" id="ARBA00022540"/>
    </source>
</evidence>
<dbReference type="SUPFAM" id="SSF55909">
    <property type="entry name" value="Pentein"/>
    <property type="match status" value="1"/>
</dbReference>
<protein>
    <recommendedName>
        <fullName evidence="6">Eukaryotic translation initiation factor 6</fullName>
        <shortName evidence="6">eIF-6</shortName>
    </recommendedName>
</protein>
<reference evidence="7" key="1">
    <citation type="submission" date="2013-05" db="EMBL/GenBank/DDBJ databases">
        <authorList>
            <person name="Yim A.K.Y."/>
            <person name="Chan T.F."/>
            <person name="Ji K.M."/>
            <person name="Liu X.Y."/>
            <person name="Zhou J.W."/>
            <person name="Li R.Q."/>
            <person name="Yang K.Y."/>
            <person name="Li J."/>
            <person name="Li M."/>
            <person name="Law P.T.W."/>
            <person name="Wu Y.L."/>
            <person name="Cai Z.L."/>
            <person name="Qin H."/>
            <person name="Bao Y."/>
            <person name="Leung R.K.K."/>
            <person name="Ng P.K.S."/>
            <person name="Zou J."/>
            <person name="Zhong X.J."/>
            <person name="Ran P.X."/>
            <person name="Zhong N.S."/>
            <person name="Liu Z.G."/>
            <person name="Tsui S.K.W."/>
        </authorList>
    </citation>
    <scope>NUCLEOTIDE SEQUENCE</scope>
    <source>
        <strain evidence="7">Derf</strain>
        <tissue evidence="7">Whole organism</tissue>
    </source>
</reference>